<organism evidence="2 3">
    <name type="scientific">Vibrio nigripulchritudo SOn1</name>
    <dbReference type="NCBI Taxonomy" id="1238450"/>
    <lineage>
        <taxon>Bacteria</taxon>
        <taxon>Pseudomonadati</taxon>
        <taxon>Pseudomonadota</taxon>
        <taxon>Gammaproteobacteria</taxon>
        <taxon>Vibrionales</taxon>
        <taxon>Vibrionaceae</taxon>
        <taxon>Vibrio</taxon>
    </lineage>
</organism>
<dbReference type="PROSITE" id="PS51186">
    <property type="entry name" value="GNAT"/>
    <property type="match status" value="1"/>
</dbReference>
<dbReference type="GeneID" id="97544514"/>
<dbReference type="InterPro" id="IPR000182">
    <property type="entry name" value="GNAT_dom"/>
</dbReference>
<dbReference type="AlphaFoldDB" id="A0AAV2VLG1"/>
<accession>A0AAV2VLG1</accession>
<dbReference type="CDD" id="cd04301">
    <property type="entry name" value="NAT_SF"/>
    <property type="match status" value="1"/>
</dbReference>
<dbReference type="GO" id="GO:0016747">
    <property type="term" value="F:acyltransferase activity, transferring groups other than amino-acyl groups"/>
    <property type="evidence" value="ECO:0007669"/>
    <property type="project" value="InterPro"/>
</dbReference>
<comment type="caution">
    <text evidence="2">The sequence shown here is derived from an EMBL/GenBank/DDBJ whole genome shotgun (WGS) entry which is preliminary data.</text>
</comment>
<evidence type="ECO:0000259" key="1">
    <source>
        <dbReference type="PROSITE" id="PS51186"/>
    </source>
</evidence>
<reference evidence="2 3" key="1">
    <citation type="journal article" date="2013" name="ISME J.">
        <title>Comparative genomics of pathogenic lineages of Vibrio nigripulchritudo identifies virulence-associated traits.</title>
        <authorList>
            <person name="Goudenege D."/>
            <person name="Labreuche Y."/>
            <person name="Krin E."/>
            <person name="Ansquer D."/>
            <person name="Mangenot S."/>
            <person name="Calteau A."/>
            <person name="Medigue C."/>
            <person name="Mazel D."/>
            <person name="Polz M.F."/>
            <person name="Le Roux F."/>
        </authorList>
    </citation>
    <scope>NUCLEOTIDE SEQUENCE [LARGE SCALE GENOMIC DNA]</scope>
    <source>
        <strain evidence="2 3">SOn1</strain>
    </source>
</reference>
<evidence type="ECO:0000313" key="3">
    <source>
        <dbReference type="Proteomes" id="UP000018211"/>
    </source>
</evidence>
<protein>
    <submittedName>
        <fullName evidence="2">Acyl-CoA N-acyltransferase</fullName>
    </submittedName>
</protein>
<dbReference type="Gene3D" id="3.40.630.30">
    <property type="match status" value="1"/>
</dbReference>
<sequence length="155" mass="18217">MILIRHYNEQDARATWKLFFHTVRKVNLGDYTEDEVKAWAPERFELARWQKRMNVIEPFIAELDGRVVGYADLQKDGLIDHFFCHHMHQGKGVGAALMNHIFSVGRAKGIKRFYSEVSITARPFYEHFGFEVIQQQEVEIRGKTLTNFLMEKTVQ</sequence>
<gene>
    <name evidence="2" type="ORF">VIBNISOn1_150016</name>
</gene>
<dbReference type="EMBL" id="CAOF01000057">
    <property type="protein sequence ID" value="CCO45462.1"/>
    <property type="molecule type" value="Genomic_DNA"/>
</dbReference>
<dbReference type="PANTHER" id="PTHR43451">
    <property type="entry name" value="ACETYLTRANSFERASE (GNAT) FAMILY PROTEIN"/>
    <property type="match status" value="1"/>
</dbReference>
<proteinExistence type="predicted"/>
<name>A0AAV2VLG1_9VIBR</name>
<evidence type="ECO:0000313" key="2">
    <source>
        <dbReference type="EMBL" id="CCO45462.1"/>
    </source>
</evidence>
<dbReference type="PANTHER" id="PTHR43451:SF1">
    <property type="entry name" value="ACETYLTRANSFERASE"/>
    <property type="match status" value="1"/>
</dbReference>
<dbReference type="InterPro" id="IPR016181">
    <property type="entry name" value="Acyl_CoA_acyltransferase"/>
</dbReference>
<dbReference type="RefSeq" id="WP_004408719.1">
    <property type="nucleotide sequence ID" value="NZ_LK391965.1"/>
</dbReference>
<dbReference type="Proteomes" id="UP000018211">
    <property type="component" value="Unassembled WGS sequence"/>
</dbReference>
<dbReference type="SUPFAM" id="SSF55729">
    <property type="entry name" value="Acyl-CoA N-acyltransferases (Nat)"/>
    <property type="match status" value="1"/>
</dbReference>
<dbReference type="Pfam" id="PF13673">
    <property type="entry name" value="Acetyltransf_10"/>
    <property type="match status" value="1"/>
</dbReference>
<feature type="domain" description="N-acetyltransferase" evidence="1">
    <location>
        <begin position="2"/>
        <end position="155"/>
    </location>
</feature>
<dbReference type="InterPro" id="IPR052564">
    <property type="entry name" value="N-acetyltrans/Recomb-assoc"/>
</dbReference>